<name>A0A3B0UHR2_9ZZZZ</name>
<proteinExistence type="predicted"/>
<sequence>MEIKRLFDILPYYETSFKPKEDVLAGKENGKWVKYDIKTIRELADSISH</sequence>
<gene>
    <name evidence="1" type="ORF">MNBD_BACTEROID07-1412</name>
</gene>
<reference evidence="1" key="1">
    <citation type="submission" date="2018-06" db="EMBL/GenBank/DDBJ databases">
        <authorList>
            <person name="Zhirakovskaya E."/>
        </authorList>
    </citation>
    <scope>NUCLEOTIDE SEQUENCE</scope>
</reference>
<organism evidence="1">
    <name type="scientific">hydrothermal vent metagenome</name>
    <dbReference type="NCBI Taxonomy" id="652676"/>
    <lineage>
        <taxon>unclassified sequences</taxon>
        <taxon>metagenomes</taxon>
        <taxon>ecological metagenomes</taxon>
    </lineage>
</organism>
<protein>
    <submittedName>
        <fullName evidence="1">Uncharacterized protein</fullName>
    </submittedName>
</protein>
<evidence type="ECO:0000313" key="1">
    <source>
        <dbReference type="EMBL" id="VAW30148.1"/>
    </source>
</evidence>
<feature type="non-terminal residue" evidence="1">
    <location>
        <position position="49"/>
    </location>
</feature>
<dbReference type="EMBL" id="UOET01000480">
    <property type="protein sequence ID" value="VAW30148.1"/>
    <property type="molecule type" value="Genomic_DNA"/>
</dbReference>
<accession>A0A3B0UHR2</accession>
<dbReference type="AlphaFoldDB" id="A0A3B0UHR2"/>